<dbReference type="STRING" id="623281.SAMN05421747_10146"/>
<feature type="chain" id="PRO_5011772793" description="Right handed beta helix region" evidence="1">
    <location>
        <begin position="21"/>
        <end position="470"/>
    </location>
</feature>
<dbReference type="InterPro" id="IPR011050">
    <property type="entry name" value="Pectin_lyase_fold/virulence"/>
</dbReference>
<name>A0A1I1DS42_9SPHI</name>
<reference evidence="2 3" key="1">
    <citation type="submission" date="2016-10" db="EMBL/GenBank/DDBJ databases">
        <authorList>
            <person name="de Groot N.N."/>
        </authorList>
    </citation>
    <scope>NUCLEOTIDE SEQUENCE [LARGE SCALE GENOMIC DNA]</scope>
    <source>
        <strain evidence="2 3">DSM 22900</strain>
    </source>
</reference>
<evidence type="ECO:0000256" key="1">
    <source>
        <dbReference type="SAM" id="SignalP"/>
    </source>
</evidence>
<sequence length="470" mass="50289">MKKKILNYLMLATLMGMVVACSKNDPAPANPGNGDDDPKPGVEGISGDLSAIDFQANETYLVVGNLEIPQGKSVTIPEGVRLEFDLGPNNQRWTLDVKGSLYVKGTANNRVVFTASEDALASRFNTGTGGLWGGIIGTSLAGDIVLEYADIMHGGGPAKEGDAITTSLTGGSGRASVGEDTYMLYYCRPAGERQDGVFILNHCHIAYTMDDAIRTNGGKTLMMYNTFEVIGRTGGEAVNIKAGGPGDFAFNLFYNIATNSLKSADTQSGERGLLETNFYNNTIVNSGYRRVERARGGSLNYEANAYGKAYNNLIVNNRYGLRLPLDDRPDMERLLYGYNWYYGSVDAVTSNFYPTGEDDPSRGVIGVDPAYPIPASDVLGGPKENDPLFVNYDVASFAVEFTSGGDNNNLADNVDGIPADADFRLQAGSPAATGAFTGFQPVFAEYITLTGEVFTAPQPQAYFGAFAPVN</sequence>
<keyword evidence="1" id="KW-0732">Signal</keyword>
<proteinExistence type="predicted"/>
<keyword evidence="3" id="KW-1185">Reference proteome</keyword>
<dbReference type="RefSeq" id="WP_090969923.1">
    <property type="nucleotide sequence ID" value="NZ_FOLL01000001.1"/>
</dbReference>
<feature type="signal peptide" evidence="1">
    <location>
        <begin position="1"/>
        <end position="20"/>
    </location>
</feature>
<dbReference type="Proteomes" id="UP000199577">
    <property type="component" value="Unassembled WGS sequence"/>
</dbReference>
<evidence type="ECO:0000313" key="3">
    <source>
        <dbReference type="Proteomes" id="UP000199577"/>
    </source>
</evidence>
<dbReference type="PROSITE" id="PS51257">
    <property type="entry name" value="PROKAR_LIPOPROTEIN"/>
    <property type="match status" value="1"/>
</dbReference>
<organism evidence="2 3">
    <name type="scientific">Parapedobacter composti</name>
    <dbReference type="NCBI Taxonomy" id="623281"/>
    <lineage>
        <taxon>Bacteria</taxon>
        <taxon>Pseudomonadati</taxon>
        <taxon>Bacteroidota</taxon>
        <taxon>Sphingobacteriia</taxon>
        <taxon>Sphingobacteriales</taxon>
        <taxon>Sphingobacteriaceae</taxon>
        <taxon>Parapedobacter</taxon>
    </lineage>
</organism>
<dbReference type="AlphaFoldDB" id="A0A1I1DS42"/>
<evidence type="ECO:0000313" key="2">
    <source>
        <dbReference type="EMBL" id="SFB77805.1"/>
    </source>
</evidence>
<dbReference type="EMBL" id="FOLL01000001">
    <property type="protein sequence ID" value="SFB77805.1"/>
    <property type="molecule type" value="Genomic_DNA"/>
</dbReference>
<dbReference type="OrthoDB" id="974660at2"/>
<evidence type="ECO:0008006" key="4">
    <source>
        <dbReference type="Google" id="ProtNLM"/>
    </source>
</evidence>
<accession>A0A1I1DS42</accession>
<gene>
    <name evidence="2" type="ORF">SAMN05421747_10146</name>
</gene>
<protein>
    <recommendedName>
        <fullName evidence="4">Right handed beta helix region</fullName>
    </recommendedName>
</protein>
<dbReference type="SUPFAM" id="SSF51126">
    <property type="entry name" value="Pectin lyase-like"/>
    <property type="match status" value="1"/>
</dbReference>